<dbReference type="Gramene" id="ABO95294">
    <property type="protein sequence ID" value="ABO95294"/>
    <property type="gene ID" value="OSTLU_30704"/>
</dbReference>
<evidence type="ECO:0000259" key="2">
    <source>
        <dbReference type="Pfam" id="PF09747"/>
    </source>
</evidence>
<dbReference type="STRING" id="436017.A4RUQ6"/>
<feature type="region of interest" description="Disordered" evidence="1">
    <location>
        <begin position="121"/>
        <end position="146"/>
    </location>
</feature>
<dbReference type="Proteomes" id="UP000001568">
    <property type="component" value="Chromosome 3"/>
</dbReference>
<keyword evidence="4" id="KW-1185">Reference proteome</keyword>
<dbReference type="AlphaFoldDB" id="A4RUQ6"/>
<evidence type="ECO:0000313" key="4">
    <source>
        <dbReference type="Proteomes" id="UP000001568"/>
    </source>
</evidence>
<gene>
    <name evidence="3" type="ORF">OSTLU_30704</name>
</gene>
<dbReference type="EMBL" id="CP000583">
    <property type="protein sequence ID" value="ABO95294.1"/>
    <property type="molecule type" value="Genomic_DNA"/>
</dbReference>
<dbReference type="PANTHER" id="PTHR31840:SF1">
    <property type="entry name" value="COILED-COIL DOMAIN-CONTAINING PROTEIN 97"/>
    <property type="match status" value="1"/>
</dbReference>
<dbReference type="HOGENOM" id="CLU_1211512_0_0_1"/>
<dbReference type="GeneID" id="5000823"/>
<dbReference type="KEGG" id="olu:OSTLU_30704"/>
<dbReference type="PANTHER" id="PTHR31840">
    <property type="entry name" value="COILED-COIL DOMAIN-CONTAINING PROTEIN 97"/>
    <property type="match status" value="1"/>
</dbReference>
<proteinExistence type="predicted"/>
<dbReference type="InterPro" id="IPR040233">
    <property type="entry name" value="CCD97-like_C"/>
</dbReference>
<reference evidence="3 4" key="1">
    <citation type="journal article" date="2007" name="Proc. Natl. Acad. Sci. U.S.A.">
        <title>The tiny eukaryote Ostreococcus provides genomic insights into the paradox of plankton speciation.</title>
        <authorList>
            <person name="Palenik B."/>
            <person name="Grimwood J."/>
            <person name="Aerts A."/>
            <person name="Rouze P."/>
            <person name="Salamov A."/>
            <person name="Putnam N."/>
            <person name="Dupont C."/>
            <person name="Jorgensen R."/>
            <person name="Derelle E."/>
            <person name="Rombauts S."/>
            <person name="Zhou K."/>
            <person name="Otillar R."/>
            <person name="Merchant S.S."/>
            <person name="Podell S."/>
            <person name="Gaasterland T."/>
            <person name="Napoli C."/>
            <person name="Gendler K."/>
            <person name="Manuell A."/>
            <person name="Tai V."/>
            <person name="Vallon O."/>
            <person name="Piganeau G."/>
            <person name="Jancek S."/>
            <person name="Heijde M."/>
            <person name="Jabbari K."/>
            <person name="Bowler C."/>
            <person name="Lohr M."/>
            <person name="Robbens S."/>
            <person name="Werner G."/>
            <person name="Dubchak I."/>
            <person name="Pazour G.J."/>
            <person name="Ren Q."/>
            <person name="Paulsen I."/>
            <person name="Delwiche C."/>
            <person name="Schmutz J."/>
            <person name="Rokhsar D."/>
            <person name="Van de Peer Y."/>
            <person name="Moreau H."/>
            <person name="Grigoriev I.V."/>
        </authorList>
    </citation>
    <scope>NUCLEOTIDE SEQUENCE [LARGE SCALE GENOMIC DNA]</scope>
    <source>
        <strain evidence="3 4">CCE9901</strain>
    </source>
</reference>
<sequence length="229" mass="25085">MRVALDASGYFSVDSMRARDPRAFDEIVGVDVRKGDAEPETAAEDGAGERILARERAREVRAAAEARWEEEFGDASASDARFGDAFASSSGRAVGRGAAKTDGKVSDAAWRRAMFEGWDGATVDGDGDGDGDARGERRAATTAEEATEEATFIVDVDEYRASRGRSRTYISQAEYVSRAADFERVMRERFLAGGDDGFDYLSVDADAALDAHWRREIDQDAEDKYFDED</sequence>
<evidence type="ECO:0000313" key="3">
    <source>
        <dbReference type="EMBL" id="ABO95294.1"/>
    </source>
</evidence>
<accession>A4RUQ6</accession>
<protein>
    <recommendedName>
        <fullName evidence="2">CCD97-like C-terminal domain-containing protein</fullName>
    </recommendedName>
</protein>
<dbReference type="OrthoDB" id="536664at2759"/>
<organism evidence="3 4">
    <name type="scientific">Ostreococcus lucimarinus (strain CCE9901)</name>
    <dbReference type="NCBI Taxonomy" id="436017"/>
    <lineage>
        <taxon>Eukaryota</taxon>
        <taxon>Viridiplantae</taxon>
        <taxon>Chlorophyta</taxon>
        <taxon>Mamiellophyceae</taxon>
        <taxon>Mamiellales</taxon>
        <taxon>Bathycoccaceae</taxon>
        <taxon>Ostreococcus</taxon>
    </lineage>
</organism>
<dbReference type="Pfam" id="PF09747">
    <property type="entry name" value="CCD97-like_C"/>
    <property type="match status" value="1"/>
</dbReference>
<feature type="domain" description="CCD97-like C-terminal" evidence="2">
    <location>
        <begin position="3"/>
        <end position="229"/>
    </location>
</feature>
<dbReference type="eggNOG" id="KOG3044">
    <property type="taxonomic scope" value="Eukaryota"/>
</dbReference>
<dbReference type="InterPro" id="IPR018613">
    <property type="entry name" value="Ccdc97-like"/>
</dbReference>
<evidence type="ECO:0000256" key="1">
    <source>
        <dbReference type="SAM" id="MobiDB-lite"/>
    </source>
</evidence>
<name>A4RUQ6_OSTLU</name>
<dbReference type="RefSeq" id="XP_001417001.1">
    <property type="nucleotide sequence ID" value="XM_001416964.1"/>
</dbReference>